<dbReference type="EMBL" id="CM011681">
    <property type="protein sequence ID" value="TMS16991.1"/>
    <property type="molecule type" value="Genomic_DNA"/>
</dbReference>
<keyword evidence="2" id="KW-1185">Reference proteome</keyword>
<protein>
    <submittedName>
        <fullName evidence="1">Uncharacterized protein</fullName>
    </submittedName>
</protein>
<reference evidence="1" key="1">
    <citation type="submission" date="2018-11" db="EMBL/GenBank/DDBJ databases">
        <title>The sequence and de novo assembly of Larimichthys crocea genome using PacBio and Hi-C technologies.</title>
        <authorList>
            <person name="Xu P."/>
            <person name="Chen B."/>
            <person name="Zhou Z."/>
            <person name="Ke Q."/>
            <person name="Wu Y."/>
            <person name="Bai H."/>
            <person name="Pu F."/>
        </authorList>
    </citation>
    <scope>NUCLEOTIDE SEQUENCE</scope>
    <source>
        <tissue evidence="1">Muscle</tissue>
    </source>
</reference>
<comment type="caution">
    <text evidence="1">The sequence shown here is derived from an EMBL/GenBank/DDBJ whole genome shotgun (WGS) entry which is preliminary data.</text>
</comment>
<accession>A0ACD3RBY6</accession>
<proteinExistence type="predicted"/>
<gene>
    <name evidence="1" type="ORF">E3U43_014284</name>
</gene>
<evidence type="ECO:0000313" key="2">
    <source>
        <dbReference type="Proteomes" id="UP000793456"/>
    </source>
</evidence>
<sequence length="82" mass="9904">MVGYRVYHVLSNSLSTIHRVFISNLQKEIEKQTGYRSSRKRRSESQYDYEVYHSLEEIQSWMFEMNRTHSDLVDMFSIGKSY</sequence>
<evidence type="ECO:0000313" key="1">
    <source>
        <dbReference type="EMBL" id="TMS16991.1"/>
    </source>
</evidence>
<dbReference type="Proteomes" id="UP000793456">
    <property type="component" value="Chromosome VIII"/>
</dbReference>
<name>A0ACD3RBY6_LARCR</name>
<organism evidence="1 2">
    <name type="scientific">Larimichthys crocea</name>
    <name type="common">Large yellow croaker</name>
    <name type="synonym">Pseudosciaena crocea</name>
    <dbReference type="NCBI Taxonomy" id="215358"/>
    <lineage>
        <taxon>Eukaryota</taxon>
        <taxon>Metazoa</taxon>
        <taxon>Chordata</taxon>
        <taxon>Craniata</taxon>
        <taxon>Vertebrata</taxon>
        <taxon>Euteleostomi</taxon>
        <taxon>Actinopterygii</taxon>
        <taxon>Neopterygii</taxon>
        <taxon>Teleostei</taxon>
        <taxon>Neoteleostei</taxon>
        <taxon>Acanthomorphata</taxon>
        <taxon>Eupercaria</taxon>
        <taxon>Sciaenidae</taxon>
        <taxon>Larimichthys</taxon>
    </lineage>
</organism>